<organism evidence="8 9">
    <name type="scientific">Beggiatoa alba B18LD</name>
    <dbReference type="NCBI Taxonomy" id="395493"/>
    <lineage>
        <taxon>Bacteria</taxon>
        <taxon>Pseudomonadati</taxon>
        <taxon>Pseudomonadota</taxon>
        <taxon>Gammaproteobacteria</taxon>
        <taxon>Thiotrichales</taxon>
        <taxon>Thiotrichaceae</taxon>
        <taxon>Beggiatoa</taxon>
    </lineage>
</organism>
<evidence type="ECO:0000256" key="3">
    <source>
        <dbReference type="ARBA" id="ARBA00022793"/>
    </source>
</evidence>
<evidence type="ECO:0000256" key="2">
    <source>
        <dbReference type="ARBA" id="ARBA00009533"/>
    </source>
</evidence>
<dbReference type="Gene3D" id="3.90.1150.10">
    <property type="entry name" value="Aspartate Aminotransferase, domain 1"/>
    <property type="match status" value="1"/>
</dbReference>
<comment type="similarity">
    <text evidence="2 7">Belongs to the group II decarboxylase family.</text>
</comment>
<evidence type="ECO:0000313" key="8">
    <source>
        <dbReference type="EMBL" id="EIJ41099.1"/>
    </source>
</evidence>
<dbReference type="GO" id="GO:0019752">
    <property type="term" value="P:carboxylic acid metabolic process"/>
    <property type="evidence" value="ECO:0007669"/>
    <property type="project" value="InterPro"/>
</dbReference>
<dbReference type="Gene3D" id="3.40.640.10">
    <property type="entry name" value="Type I PLP-dependent aspartate aminotransferase-like (Major domain)"/>
    <property type="match status" value="1"/>
</dbReference>
<dbReference type="STRING" id="395493.BegalDRAFT_0176"/>
<dbReference type="SUPFAM" id="SSF53383">
    <property type="entry name" value="PLP-dependent transferases"/>
    <property type="match status" value="1"/>
</dbReference>
<dbReference type="OrthoDB" id="9803665at2"/>
<dbReference type="InterPro" id="IPR051151">
    <property type="entry name" value="Group_II_Decarboxylase"/>
</dbReference>
<dbReference type="InterPro" id="IPR002129">
    <property type="entry name" value="PyrdxlP-dep_de-COase"/>
</dbReference>
<dbReference type="Pfam" id="PF00282">
    <property type="entry name" value="Pyridoxal_deC"/>
    <property type="match status" value="1"/>
</dbReference>
<dbReference type="HOGENOM" id="CLU_028929_0_1_6"/>
<dbReference type="InterPro" id="IPR015422">
    <property type="entry name" value="PyrdxlP-dep_Trfase_small"/>
</dbReference>
<keyword evidence="5 7" id="KW-0456">Lyase</keyword>
<dbReference type="InterPro" id="IPR015424">
    <property type="entry name" value="PyrdxlP-dep_Trfase"/>
</dbReference>
<feature type="modified residue" description="N6-(pyridoxal phosphate)lysine" evidence="6">
    <location>
        <position position="233"/>
    </location>
</feature>
<evidence type="ECO:0000256" key="4">
    <source>
        <dbReference type="ARBA" id="ARBA00022898"/>
    </source>
</evidence>
<dbReference type="PANTHER" id="PTHR46101:SF2">
    <property type="entry name" value="SERINE DECARBOXYLASE"/>
    <property type="match status" value="1"/>
</dbReference>
<sequence length="382" mass="42691">MFAEPAPQATIACRLQAFLDHITTLPASLGYPLNTQLDVHLLQDLLSQPLHNVGNPWTDHSRRHPSHVFEREVLQALAVLYEFPNTETVAGYITSGGTEGNLYGLYLAREKYPTGILYFSCESHYSVRKSAHLLRVPFQEIATQAQGELDYQALATALQPEHPAILLLNIGTTMKGAIDNLEMVLSILQAKGIQDFYIHCDAALFGMTLPFIPQATYPTFRYPIQSLSISGHKFLGAPMPCGIVLCRPQMVANIARPINYIDTIDTTLSGCRNGHTPIILWYALQLKGYTGLQAEVAQCLAHAQYLEQQLQAMHYPCFRHPHSIIVVLKKPPQVCIEKWQLAVDGDWAHIVVMQQVQQKILDQFLTDLRDNLATPVISSELV</sequence>
<dbReference type="NCBIfam" id="NF002748">
    <property type="entry name" value="PRK02769.1"/>
    <property type="match status" value="1"/>
</dbReference>
<evidence type="ECO:0000313" key="9">
    <source>
        <dbReference type="Proteomes" id="UP000005744"/>
    </source>
</evidence>
<reference evidence="8 9" key="1">
    <citation type="submission" date="2011-11" db="EMBL/GenBank/DDBJ databases">
        <title>Improved High-Quality Draft sequence of Beggiatoa alba B18lD.</title>
        <authorList>
            <consortium name="US DOE Joint Genome Institute"/>
            <person name="Lucas S."/>
            <person name="Han J."/>
            <person name="Lapidus A."/>
            <person name="Cheng J.-F."/>
            <person name="Goodwin L."/>
            <person name="Pitluck S."/>
            <person name="Peters L."/>
            <person name="Mikhailova N."/>
            <person name="Held B."/>
            <person name="Detter J.C."/>
            <person name="Han C."/>
            <person name="Tapia R."/>
            <person name="Land M."/>
            <person name="Hauser L."/>
            <person name="Kyrpides N."/>
            <person name="Ivanova N."/>
            <person name="Pagani I."/>
            <person name="Samuel K."/>
            <person name="Teske A."/>
            <person name="Mueller J."/>
            <person name="Woyke T."/>
        </authorList>
    </citation>
    <scope>NUCLEOTIDE SEQUENCE [LARGE SCALE GENOMIC DNA]</scope>
    <source>
        <strain evidence="8 9">B18LD</strain>
    </source>
</reference>
<dbReference type="Proteomes" id="UP000005744">
    <property type="component" value="Unassembled WGS sequence"/>
</dbReference>
<gene>
    <name evidence="8" type="ORF">BegalDRAFT_0176</name>
</gene>
<dbReference type="eggNOG" id="COG0076">
    <property type="taxonomic scope" value="Bacteria"/>
</dbReference>
<name>I3CBV6_9GAMM</name>
<keyword evidence="3" id="KW-0210">Decarboxylase</keyword>
<evidence type="ECO:0000256" key="1">
    <source>
        <dbReference type="ARBA" id="ARBA00001933"/>
    </source>
</evidence>
<dbReference type="RefSeq" id="WP_002682709.1">
    <property type="nucleotide sequence ID" value="NZ_JH600070.1"/>
</dbReference>
<protein>
    <submittedName>
        <fullName evidence="8">PLP-dependent enzyme, glutamate decarboxylase</fullName>
    </submittedName>
</protein>
<proteinExistence type="inferred from homology"/>
<evidence type="ECO:0000256" key="5">
    <source>
        <dbReference type="ARBA" id="ARBA00023239"/>
    </source>
</evidence>
<dbReference type="GO" id="GO:0016831">
    <property type="term" value="F:carboxy-lyase activity"/>
    <property type="evidence" value="ECO:0007669"/>
    <property type="project" value="UniProtKB-KW"/>
</dbReference>
<dbReference type="EMBL" id="JH600070">
    <property type="protein sequence ID" value="EIJ41099.1"/>
    <property type="molecule type" value="Genomic_DNA"/>
</dbReference>
<keyword evidence="4 6" id="KW-0663">Pyridoxal phosphate</keyword>
<evidence type="ECO:0000256" key="7">
    <source>
        <dbReference type="RuleBase" id="RU000382"/>
    </source>
</evidence>
<dbReference type="AlphaFoldDB" id="I3CBV6"/>
<dbReference type="GO" id="GO:0030170">
    <property type="term" value="F:pyridoxal phosphate binding"/>
    <property type="evidence" value="ECO:0007669"/>
    <property type="project" value="InterPro"/>
</dbReference>
<accession>I3CBV6</accession>
<keyword evidence="9" id="KW-1185">Reference proteome</keyword>
<evidence type="ECO:0000256" key="6">
    <source>
        <dbReference type="PIRSR" id="PIRSR602129-50"/>
    </source>
</evidence>
<dbReference type="PROSITE" id="PS00392">
    <property type="entry name" value="DDC_GAD_HDC_YDC"/>
    <property type="match status" value="1"/>
</dbReference>
<comment type="cofactor">
    <cofactor evidence="1 6 7">
        <name>pyridoxal 5'-phosphate</name>
        <dbReference type="ChEBI" id="CHEBI:597326"/>
    </cofactor>
</comment>
<dbReference type="InterPro" id="IPR015421">
    <property type="entry name" value="PyrdxlP-dep_Trfase_major"/>
</dbReference>
<dbReference type="PANTHER" id="PTHR46101">
    <property type="match status" value="1"/>
</dbReference>
<dbReference type="InterPro" id="IPR021115">
    <property type="entry name" value="Pyridoxal-P_BS"/>
</dbReference>